<dbReference type="AlphaFoldDB" id="A0A8J3DJA7"/>
<keyword evidence="7" id="KW-1133">Transmembrane helix</keyword>
<name>A0A8J3DJA7_9BACT</name>
<accession>A0A8J3DJA7</accession>
<keyword evidence="4" id="KW-0808">Transferase</keyword>
<dbReference type="EMBL" id="BMXG01000021">
    <property type="protein sequence ID" value="GHC09570.1"/>
    <property type="molecule type" value="Genomic_DNA"/>
</dbReference>
<dbReference type="EC" id="2.7.13.3" evidence="2"/>
<evidence type="ECO:0000256" key="5">
    <source>
        <dbReference type="ARBA" id="ARBA00022777"/>
    </source>
</evidence>
<feature type="transmembrane region" description="Helical" evidence="7">
    <location>
        <begin position="281"/>
        <end position="303"/>
    </location>
</feature>
<comment type="caution">
    <text evidence="10">The sequence shown here is derived from an EMBL/GenBank/DDBJ whole genome shotgun (WGS) entry which is preliminary data.</text>
</comment>
<dbReference type="CDD" id="cd01007">
    <property type="entry name" value="PBP2_BvgS_HisK_like"/>
    <property type="match status" value="1"/>
</dbReference>
<protein>
    <recommendedName>
        <fullName evidence="2">histidine kinase</fullName>
        <ecNumber evidence="2">2.7.13.3</ecNumber>
    </recommendedName>
</protein>
<evidence type="ECO:0000256" key="2">
    <source>
        <dbReference type="ARBA" id="ARBA00012438"/>
    </source>
</evidence>
<keyword evidence="8" id="KW-0732">Signal</keyword>
<dbReference type="Pfam" id="PF00497">
    <property type="entry name" value="SBP_bac_3"/>
    <property type="match status" value="1"/>
</dbReference>
<organism evidence="10 11">
    <name type="scientific">Cerasicoccus arenae</name>
    <dbReference type="NCBI Taxonomy" id="424488"/>
    <lineage>
        <taxon>Bacteria</taxon>
        <taxon>Pseudomonadati</taxon>
        <taxon>Verrucomicrobiota</taxon>
        <taxon>Opitutia</taxon>
        <taxon>Puniceicoccales</taxon>
        <taxon>Cerasicoccaceae</taxon>
        <taxon>Cerasicoccus</taxon>
    </lineage>
</organism>
<dbReference type="InterPro" id="IPR001638">
    <property type="entry name" value="Solute-binding_3/MltF_N"/>
</dbReference>
<dbReference type="PRINTS" id="PR00344">
    <property type="entry name" value="BCTRLSENSOR"/>
</dbReference>
<dbReference type="Gene3D" id="3.30.565.10">
    <property type="entry name" value="Histidine kinase-like ATPase, C-terminal domain"/>
    <property type="match status" value="1"/>
</dbReference>
<reference evidence="10" key="1">
    <citation type="journal article" date="2014" name="Int. J. Syst. Evol. Microbiol.">
        <title>Complete genome sequence of Corynebacterium casei LMG S-19264T (=DSM 44701T), isolated from a smear-ripened cheese.</title>
        <authorList>
            <consortium name="US DOE Joint Genome Institute (JGI-PGF)"/>
            <person name="Walter F."/>
            <person name="Albersmeier A."/>
            <person name="Kalinowski J."/>
            <person name="Ruckert C."/>
        </authorList>
    </citation>
    <scope>NUCLEOTIDE SEQUENCE</scope>
    <source>
        <strain evidence="10">KCTC 12870</strain>
    </source>
</reference>
<dbReference type="PANTHER" id="PTHR43711:SF1">
    <property type="entry name" value="HISTIDINE KINASE 1"/>
    <property type="match status" value="1"/>
</dbReference>
<evidence type="ECO:0000256" key="1">
    <source>
        <dbReference type="ARBA" id="ARBA00000085"/>
    </source>
</evidence>
<dbReference type="SMART" id="SM00387">
    <property type="entry name" value="HATPase_c"/>
    <property type="match status" value="1"/>
</dbReference>
<keyword evidence="7" id="KW-0472">Membrane</keyword>
<dbReference type="CDD" id="cd00082">
    <property type="entry name" value="HisKA"/>
    <property type="match status" value="1"/>
</dbReference>
<proteinExistence type="predicted"/>
<evidence type="ECO:0000256" key="4">
    <source>
        <dbReference type="ARBA" id="ARBA00022679"/>
    </source>
</evidence>
<dbReference type="Pfam" id="PF00512">
    <property type="entry name" value="HisKA"/>
    <property type="match status" value="1"/>
</dbReference>
<keyword evidence="5" id="KW-0418">Kinase</keyword>
<dbReference type="InterPro" id="IPR050736">
    <property type="entry name" value="Sensor_HK_Regulatory"/>
</dbReference>
<evidence type="ECO:0000313" key="11">
    <source>
        <dbReference type="Proteomes" id="UP000642829"/>
    </source>
</evidence>
<dbReference type="InterPro" id="IPR003594">
    <property type="entry name" value="HATPase_dom"/>
</dbReference>
<dbReference type="PANTHER" id="PTHR43711">
    <property type="entry name" value="TWO-COMPONENT HISTIDINE KINASE"/>
    <property type="match status" value="1"/>
</dbReference>
<dbReference type="SMART" id="SM00062">
    <property type="entry name" value="PBPb"/>
    <property type="match status" value="1"/>
</dbReference>
<dbReference type="GO" id="GO:0000155">
    <property type="term" value="F:phosphorelay sensor kinase activity"/>
    <property type="evidence" value="ECO:0007669"/>
    <property type="project" value="InterPro"/>
</dbReference>
<evidence type="ECO:0000256" key="7">
    <source>
        <dbReference type="SAM" id="Phobius"/>
    </source>
</evidence>
<evidence type="ECO:0000313" key="10">
    <source>
        <dbReference type="EMBL" id="GHC09570.1"/>
    </source>
</evidence>
<gene>
    <name evidence="10" type="ORF">GCM10007047_28560</name>
</gene>
<keyword evidence="11" id="KW-1185">Reference proteome</keyword>
<dbReference type="Proteomes" id="UP000642829">
    <property type="component" value="Unassembled WGS sequence"/>
</dbReference>
<dbReference type="InterPro" id="IPR005467">
    <property type="entry name" value="His_kinase_dom"/>
</dbReference>
<reference evidence="10" key="2">
    <citation type="submission" date="2020-09" db="EMBL/GenBank/DDBJ databases">
        <authorList>
            <person name="Sun Q."/>
            <person name="Kim S."/>
        </authorList>
    </citation>
    <scope>NUCLEOTIDE SEQUENCE</scope>
    <source>
        <strain evidence="10">KCTC 12870</strain>
    </source>
</reference>
<feature type="signal peptide" evidence="8">
    <location>
        <begin position="1"/>
        <end position="22"/>
    </location>
</feature>
<dbReference type="Gene3D" id="3.40.190.10">
    <property type="entry name" value="Periplasmic binding protein-like II"/>
    <property type="match status" value="2"/>
</dbReference>
<evidence type="ECO:0000256" key="3">
    <source>
        <dbReference type="ARBA" id="ARBA00022553"/>
    </source>
</evidence>
<dbReference type="SUPFAM" id="SSF53850">
    <property type="entry name" value="Periplasmic binding protein-like II"/>
    <property type="match status" value="1"/>
</dbReference>
<feature type="domain" description="Histidine kinase" evidence="9">
    <location>
        <begin position="353"/>
        <end position="579"/>
    </location>
</feature>
<evidence type="ECO:0000256" key="8">
    <source>
        <dbReference type="SAM" id="SignalP"/>
    </source>
</evidence>
<dbReference type="Pfam" id="PF02518">
    <property type="entry name" value="HATPase_c"/>
    <property type="match status" value="1"/>
</dbReference>
<dbReference type="InterPro" id="IPR003661">
    <property type="entry name" value="HisK_dim/P_dom"/>
</dbReference>
<dbReference type="SMART" id="SM00388">
    <property type="entry name" value="HisKA"/>
    <property type="match status" value="1"/>
</dbReference>
<feature type="chain" id="PRO_5035154924" description="histidine kinase" evidence="8">
    <location>
        <begin position="23"/>
        <end position="579"/>
    </location>
</feature>
<dbReference type="SUPFAM" id="SSF47384">
    <property type="entry name" value="Homodimeric domain of signal transducing histidine kinase"/>
    <property type="match status" value="1"/>
</dbReference>
<dbReference type="Gene3D" id="1.10.287.130">
    <property type="match status" value="1"/>
</dbReference>
<dbReference type="InterPro" id="IPR036097">
    <property type="entry name" value="HisK_dim/P_sf"/>
</dbReference>
<dbReference type="InterPro" id="IPR036890">
    <property type="entry name" value="HATPase_C_sf"/>
</dbReference>
<dbReference type="SUPFAM" id="SSF55874">
    <property type="entry name" value="ATPase domain of HSP90 chaperone/DNA topoisomerase II/histidine kinase"/>
    <property type="match status" value="1"/>
</dbReference>
<evidence type="ECO:0000259" key="9">
    <source>
        <dbReference type="PROSITE" id="PS50109"/>
    </source>
</evidence>
<keyword evidence="3" id="KW-0597">Phosphoprotein</keyword>
<comment type="catalytic activity">
    <reaction evidence="1">
        <text>ATP + protein L-histidine = ADP + protein N-phospho-L-histidine.</text>
        <dbReference type="EC" id="2.7.13.3"/>
    </reaction>
</comment>
<dbReference type="InterPro" id="IPR004358">
    <property type="entry name" value="Sig_transdc_His_kin-like_C"/>
</dbReference>
<evidence type="ECO:0000256" key="6">
    <source>
        <dbReference type="ARBA" id="ARBA00023012"/>
    </source>
</evidence>
<sequence length="579" mass="64492">MLKVISILLLSVSCGLITSVWAQPEPQVDVLAEKNVDSTHPTFSQEEIDWIKQHPRISVGADTHFPPFEFLNNDNKIVGLAIAYLDLISEETGIKFDIRSSSRWQDLMAKAEKGDIGLLSGAVATHTRREKLYFSKPYAAFPSVIATRDDAHFVGSLSNLVGKKVAVVEGFFEEDILRRDYPELTVVTYPSRREALYAVSTKEAFAYIGNLAIISYLIRSENFDNVQIAAPTPFNRIGLSMAAKDPILISIIDKVLTNVSPEKQNSLEQNWIAVRYQNVEYLIFGKVGVGLLAIVLLSLAWIYSLKRQIKKRKISEEELSLAKSFAENAKAQAETAKARAEDANSRKSEFLGIAAHDLKNPLGSIRGLSELMLEDLQNTSLPESQLKESIETLDTIRDAADHMLELVKELLDVEALESGIGQNDEEYVMLNTVLEDVVDFNRHAAEKKSIDMKYNCSVKNPVTHGDLGRIREILDNLVNNAVKYTQPKGQILVLLDFMEHNKMLRVTVEDEGPGLSPGDQAKLFGRFARGSAIPTGGESSTGLGLSIVKLMIEEIGGRTWAENRTDRKGSRFFAEFPRY</sequence>
<dbReference type="PROSITE" id="PS50109">
    <property type="entry name" value="HIS_KIN"/>
    <property type="match status" value="1"/>
</dbReference>
<keyword evidence="6" id="KW-0902">Two-component regulatory system</keyword>
<keyword evidence="7" id="KW-0812">Transmembrane</keyword>